<dbReference type="GO" id="GO:0070813">
    <property type="term" value="P:hydrogen sulfide metabolic process"/>
    <property type="evidence" value="ECO:0007669"/>
    <property type="project" value="TreeGrafter"/>
</dbReference>
<dbReference type="InterPro" id="IPR036866">
    <property type="entry name" value="RibonucZ/Hydroxyglut_hydro"/>
</dbReference>
<dbReference type="GO" id="GO:0006749">
    <property type="term" value="P:glutathione metabolic process"/>
    <property type="evidence" value="ECO:0007669"/>
    <property type="project" value="TreeGrafter"/>
</dbReference>
<protein>
    <submittedName>
        <fullName evidence="2">MBL fold metallo-hydrolase</fullName>
    </submittedName>
</protein>
<feature type="domain" description="Metallo-beta-lactamase" evidence="1">
    <location>
        <begin position="10"/>
        <end position="167"/>
    </location>
</feature>
<dbReference type="InterPro" id="IPR001279">
    <property type="entry name" value="Metallo-B-lactamas"/>
</dbReference>
<evidence type="ECO:0000313" key="2">
    <source>
        <dbReference type="EMBL" id="MDC7227150.1"/>
    </source>
</evidence>
<comment type="caution">
    <text evidence="2">The sequence shown here is derived from an EMBL/GenBank/DDBJ whole genome shotgun (WGS) entry which is preliminary data.</text>
</comment>
<dbReference type="Pfam" id="PF00753">
    <property type="entry name" value="Lactamase_B"/>
    <property type="match status" value="1"/>
</dbReference>
<dbReference type="AlphaFoldDB" id="A0AAJ1MN09"/>
<dbReference type="Proteomes" id="UP001221217">
    <property type="component" value="Unassembled WGS sequence"/>
</dbReference>
<gene>
    <name evidence="2" type="ORF">PQJ61_10355</name>
</gene>
<dbReference type="InterPro" id="IPR051682">
    <property type="entry name" value="Mito_Persulfide_Diox"/>
</dbReference>
<reference evidence="2 3" key="1">
    <citation type="submission" date="2022-12" db="EMBL/GenBank/DDBJ databases">
        <title>Metagenome assembled genome from gulf of manar.</title>
        <authorList>
            <person name="Kohli P."/>
            <person name="Pk S."/>
            <person name="Venkata Ramana C."/>
            <person name="Sasikala C."/>
        </authorList>
    </citation>
    <scope>NUCLEOTIDE SEQUENCE [LARGE SCALE GENOMIC DNA]</scope>
    <source>
        <strain evidence="2">JB008</strain>
    </source>
</reference>
<dbReference type="Gene3D" id="3.60.15.10">
    <property type="entry name" value="Ribonuclease Z/Hydroxyacylglutathione hydrolase-like"/>
    <property type="match status" value="1"/>
</dbReference>
<sequence>MFFHFVLSNFSNTYLLGPAEGGNAVIIDPGVMDLPLLNIIEQNDFYVKHILVTHNHASHVNGIKTLRKIYDADVYSNMELPFKSEYTRIEDGDQLELNSLKVDVINIPGHSPDSMIFKIKNMLFTGDVLLAGEIDHDLTIHQASLLKEKINEKIFVMDDDVLVFPGHGAPSTVKTEKFFNPYLRD</sequence>
<proteinExistence type="predicted"/>
<dbReference type="EMBL" id="JAQQAL010000022">
    <property type="protein sequence ID" value="MDC7227150.1"/>
    <property type="molecule type" value="Genomic_DNA"/>
</dbReference>
<evidence type="ECO:0000313" key="3">
    <source>
        <dbReference type="Proteomes" id="UP001221217"/>
    </source>
</evidence>
<dbReference type="GO" id="GO:0050313">
    <property type="term" value="F:sulfur dioxygenase activity"/>
    <property type="evidence" value="ECO:0007669"/>
    <property type="project" value="TreeGrafter"/>
</dbReference>
<organism evidence="2 3">
    <name type="scientific">Candidatus Thalassospirochaeta sargassi</name>
    <dbReference type="NCBI Taxonomy" id="3119039"/>
    <lineage>
        <taxon>Bacteria</taxon>
        <taxon>Pseudomonadati</taxon>
        <taxon>Spirochaetota</taxon>
        <taxon>Spirochaetia</taxon>
        <taxon>Spirochaetales</taxon>
        <taxon>Spirochaetaceae</taxon>
        <taxon>Candidatus Thalassospirochaeta</taxon>
    </lineage>
</organism>
<dbReference type="SUPFAM" id="SSF56281">
    <property type="entry name" value="Metallo-hydrolase/oxidoreductase"/>
    <property type="match status" value="1"/>
</dbReference>
<accession>A0AAJ1MN09</accession>
<dbReference type="PANTHER" id="PTHR43084">
    <property type="entry name" value="PERSULFIDE DIOXYGENASE ETHE1"/>
    <property type="match status" value="1"/>
</dbReference>
<evidence type="ECO:0000259" key="1">
    <source>
        <dbReference type="SMART" id="SM00849"/>
    </source>
</evidence>
<dbReference type="PANTHER" id="PTHR43084:SF1">
    <property type="entry name" value="PERSULFIDE DIOXYGENASE ETHE1, MITOCHONDRIAL"/>
    <property type="match status" value="1"/>
</dbReference>
<name>A0AAJ1MN09_9SPIO</name>
<dbReference type="SMART" id="SM00849">
    <property type="entry name" value="Lactamase_B"/>
    <property type="match status" value="1"/>
</dbReference>